<dbReference type="NCBIfam" id="TIGR01444">
    <property type="entry name" value="fkbM_fam"/>
    <property type="match status" value="1"/>
</dbReference>
<dbReference type="PANTHER" id="PTHR36973:SF4">
    <property type="entry name" value="NODULATION PROTEIN"/>
    <property type="match status" value="1"/>
</dbReference>
<dbReference type="Gene3D" id="3.40.50.150">
    <property type="entry name" value="Vaccinia Virus protein VP39"/>
    <property type="match status" value="1"/>
</dbReference>
<feature type="domain" description="Methyltransferase FkbM" evidence="1">
    <location>
        <begin position="63"/>
        <end position="213"/>
    </location>
</feature>
<dbReference type="GO" id="GO:0008168">
    <property type="term" value="F:methyltransferase activity"/>
    <property type="evidence" value="ECO:0007669"/>
    <property type="project" value="UniProtKB-KW"/>
</dbReference>
<dbReference type="GO" id="GO:0032259">
    <property type="term" value="P:methylation"/>
    <property type="evidence" value="ECO:0007669"/>
    <property type="project" value="UniProtKB-KW"/>
</dbReference>
<evidence type="ECO:0000313" key="2">
    <source>
        <dbReference type="EMBL" id="WOJ94280.1"/>
    </source>
</evidence>
<name>A0ABZ0I533_9GAMM</name>
<organism evidence="2 3">
    <name type="scientific">Congregibacter variabilis</name>
    <dbReference type="NCBI Taxonomy" id="3081200"/>
    <lineage>
        <taxon>Bacteria</taxon>
        <taxon>Pseudomonadati</taxon>
        <taxon>Pseudomonadota</taxon>
        <taxon>Gammaproteobacteria</taxon>
        <taxon>Cellvibrionales</taxon>
        <taxon>Halieaceae</taxon>
        <taxon>Congregibacter</taxon>
    </lineage>
</organism>
<gene>
    <name evidence="2" type="ORF">R0135_03735</name>
</gene>
<dbReference type="Pfam" id="PF05050">
    <property type="entry name" value="Methyltransf_21"/>
    <property type="match status" value="1"/>
</dbReference>
<proteinExistence type="predicted"/>
<dbReference type="PANTHER" id="PTHR36973">
    <property type="entry name" value="SLL1456 PROTEIN-RELATED"/>
    <property type="match status" value="1"/>
</dbReference>
<evidence type="ECO:0000313" key="3">
    <source>
        <dbReference type="Proteomes" id="UP001626537"/>
    </source>
</evidence>
<keyword evidence="2" id="KW-0808">Transferase</keyword>
<dbReference type="EMBL" id="CP136864">
    <property type="protein sequence ID" value="WOJ94280.1"/>
    <property type="molecule type" value="Genomic_DNA"/>
</dbReference>
<dbReference type="InterPro" id="IPR029063">
    <property type="entry name" value="SAM-dependent_MTases_sf"/>
</dbReference>
<dbReference type="Proteomes" id="UP001626537">
    <property type="component" value="Chromosome"/>
</dbReference>
<sequence>MTRQHSNIWSPRSAPQIERLVRLLRVSLAAIRGRIAGFKRCPIILLDIGARGGLSRGWQTLWRLGLVTPVFVEPDPEEAARLKANYKNALVLQTAFGESKETRTLYITKQPGCSSLLRPRPSSKAPETFHSMCEVIKEIDVEVEPASEVFHRLGIFPDVIKIDVQGFELAILRGMGSFLAKASVIELEVSFISTYEDQPLIQDVVDFMVEQGFGLTDVSVFGVRGTGAAIQANALFGNRLNEGSRSSAIEDFATLATGKWYPV</sequence>
<dbReference type="InterPro" id="IPR006342">
    <property type="entry name" value="FkbM_mtfrase"/>
</dbReference>
<protein>
    <submittedName>
        <fullName evidence="2">FkbM family methyltransferase</fullName>
    </submittedName>
</protein>
<dbReference type="RefSeq" id="WP_407348915.1">
    <property type="nucleotide sequence ID" value="NZ_CP136864.1"/>
</dbReference>
<dbReference type="InterPro" id="IPR053188">
    <property type="entry name" value="FkbM_Methyltransferase"/>
</dbReference>
<keyword evidence="2" id="KW-0489">Methyltransferase</keyword>
<evidence type="ECO:0000259" key="1">
    <source>
        <dbReference type="Pfam" id="PF05050"/>
    </source>
</evidence>
<reference evidence="2 3" key="1">
    <citation type="submission" date="2023-10" db="EMBL/GenBank/DDBJ databases">
        <title>Two novel species belonging to the OM43/NOR5 clade.</title>
        <authorList>
            <person name="Park M."/>
        </authorList>
    </citation>
    <scope>NUCLEOTIDE SEQUENCE [LARGE SCALE GENOMIC DNA]</scope>
    <source>
        <strain evidence="2 3">IMCC43200</strain>
    </source>
</reference>
<accession>A0ABZ0I533</accession>
<keyword evidence="3" id="KW-1185">Reference proteome</keyword>
<dbReference type="SUPFAM" id="SSF53335">
    <property type="entry name" value="S-adenosyl-L-methionine-dependent methyltransferases"/>
    <property type="match status" value="1"/>
</dbReference>